<sequence length="192" mass="20372">MLLGAGGCGLFPPRSLPSLLVVVALVGLLPVLRSHGLQPSPTASTIRGSEPPRGRSIGDVTTAPPEVTPESHPVNHSVPDHGMKHRKAFPVLGIDYTHVRRPFEISLWILLACLMKIGAGFLLQAPVLGLCLETGRLHLPCDGSSFLEKSHGTGMGPCALLLTQCLTLNSQAFSCRSSLPCNGQDSKLDRTN</sequence>
<dbReference type="GO" id="GO:0015385">
    <property type="term" value="F:sodium:proton antiporter activity"/>
    <property type="evidence" value="ECO:0007669"/>
    <property type="project" value="InterPro"/>
</dbReference>
<keyword evidence="4" id="KW-1185">Reference proteome</keyword>
<accession>L9KCM6</accession>
<reference evidence="4" key="2">
    <citation type="journal article" date="2013" name="Nat. Commun.">
        <title>Genome of the Chinese tree shrew.</title>
        <authorList>
            <person name="Fan Y."/>
            <person name="Huang Z.Y."/>
            <person name="Cao C.C."/>
            <person name="Chen C.S."/>
            <person name="Chen Y.X."/>
            <person name="Fan D.D."/>
            <person name="He J."/>
            <person name="Hou H.L."/>
            <person name="Hu L."/>
            <person name="Hu X.T."/>
            <person name="Jiang X.T."/>
            <person name="Lai R."/>
            <person name="Lang Y.S."/>
            <person name="Liang B."/>
            <person name="Liao S.G."/>
            <person name="Mu D."/>
            <person name="Ma Y.Y."/>
            <person name="Niu Y.Y."/>
            <person name="Sun X.Q."/>
            <person name="Xia J.Q."/>
            <person name="Xiao J."/>
            <person name="Xiong Z.Q."/>
            <person name="Xu L."/>
            <person name="Yang L."/>
            <person name="Zhang Y."/>
            <person name="Zhao W."/>
            <person name="Zhao X.D."/>
            <person name="Zheng Y.T."/>
            <person name="Zhou J.M."/>
            <person name="Zhu Y.B."/>
            <person name="Zhang G.J."/>
            <person name="Wang J."/>
            <person name="Yao Y.G."/>
        </authorList>
    </citation>
    <scope>NUCLEOTIDE SEQUENCE [LARGE SCALE GENOMIC DNA]</scope>
</reference>
<protein>
    <submittedName>
        <fullName evidence="3">Sodium/hydrogen exchanger 1</fullName>
    </submittedName>
</protein>
<dbReference type="STRING" id="246437.L9KCM6"/>
<proteinExistence type="predicted"/>
<gene>
    <name evidence="3" type="ORF">TREES_T100012095</name>
</gene>
<evidence type="ECO:0000313" key="4">
    <source>
        <dbReference type="Proteomes" id="UP000011518"/>
    </source>
</evidence>
<feature type="transmembrane region" description="Helical" evidence="2">
    <location>
        <begin position="15"/>
        <end position="32"/>
    </location>
</feature>
<organism evidence="3 4">
    <name type="scientific">Tupaia chinensis</name>
    <name type="common">Chinese tree shrew</name>
    <name type="synonym">Tupaia belangeri chinensis</name>
    <dbReference type="NCBI Taxonomy" id="246437"/>
    <lineage>
        <taxon>Eukaryota</taxon>
        <taxon>Metazoa</taxon>
        <taxon>Chordata</taxon>
        <taxon>Craniata</taxon>
        <taxon>Vertebrata</taxon>
        <taxon>Euteleostomi</taxon>
        <taxon>Mammalia</taxon>
        <taxon>Eutheria</taxon>
        <taxon>Euarchontoglires</taxon>
        <taxon>Scandentia</taxon>
        <taxon>Tupaiidae</taxon>
        <taxon>Tupaia</taxon>
    </lineage>
</organism>
<dbReference type="Proteomes" id="UP000011518">
    <property type="component" value="Unassembled WGS sequence"/>
</dbReference>
<keyword evidence="2" id="KW-1133">Transmembrane helix</keyword>
<feature type="region of interest" description="Disordered" evidence="1">
    <location>
        <begin position="39"/>
        <end position="80"/>
    </location>
</feature>
<evidence type="ECO:0000313" key="3">
    <source>
        <dbReference type="EMBL" id="ELW59122.1"/>
    </source>
</evidence>
<dbReference type="GO" id="GO:0016020">
    <property type="term" value="C:membrane"/>
    <property type="evidence" value="ECO:0007669"/>
    <property type="project" value="InterPro"/>
</dbReference>
<dbReference type="InParanoid" id="L9KCM6"/>
<dbReference type="PRINTS" id="PR01085">
    <property type="entry name" value="NAHEXCHNGR1"/>
</dbReference>
<dbReference type="GO" id="GO:0006885">
    <property type="term" value="P:regulation of pH"/>
    <property type="evidence" value="ECO:0007669"/>
    <property type="project" value="InterPro"/>
</dbReference>
<keyword evidence="2" id="KW-0812">Transmembrane</keyword>
<feature type="transmembrane region" description="Helical" evidence="2">
    <location>
        <begin position="105"/>
        <end position="123"/>
    </location>
</feature>
<evidence type="ECO:0000256" key="2">
    <source>
        <dbReference type="SAM" id="Phobius"/>
    </source>
</evidence>
<dbReference type="InterPro" id="IPR001970">
    <property type="entry name" value="NHE-1-like"/>
</dbReference>
<dbReference type="EMBL" id="KB320897">
    <property type="protein sequence ID" value="ELW59122.1"/>
    <property type="molecule type" value="Genomic_DNA"/>
</dbReference>
<reference evidence="4" key="1">
    <citation type="submission" date="2012-07" db="EMBL/GenBank/DDBJ databases">
        <title>Genome of the Chinese tree shrew, a rising model animal genetically related to primates.</title>
        <authorList>
            <person name="Zhang G."/>
            <person name="Fan Y."/>
            <person name="Yao Y."/>
            <person name="Huang Z."/>
        </authorList>
    </citation>
    <scope>NUCLEOTIDE SEQUENCE [LARGE SCALE GENOMIC DNA]</scope>
</reference>
<name>L9KCM6_TUPCH</name>
<dbReference type="AlphaFoldDB" id="L9KCM6"/>
<keyword evidence="2" id="KW-0472">Membrane</keyword>
<evidence type="ECO:0000256" key="1">
    <source>
        <dbReference type="SAM" id="MobiDB-lite"/>
    </source>
</evidence>